<dbReference type="OrthoDB" id="5412996at2759"/>
<proteinExistence type="predicted"/>
<dbReference type="HOGENOM" id="CLU_3351127_0_0_1"/>
<dbReference type="EMBL" id="JH650970">
    <property type="protein sequence ID" value="EXA47037.1"/>
    <property type="molecule type" value="Genomic_DNA"/>
</dbReference>
<accession>W9PXK8</accession>
<reference evidence="1" key="2">
    <citation type="submission" date="2012-05" db="EMBL/GenBank/DDBJ databases">
        <title>Annotation of the Genome Sequence of Fusarium oxysporum HDV247.</title>
        <authorList>
            <consortium name="The Broad Institute Genomics Platform"/>
            <person name="Ma L.-J."/>
            <person name="Corby-Kistler H."/>
            <person name="Broz K."/>
            <person name="Gale L.R."/>
            <person name="Jonkers W."/>
            <person name="O'Donnell K."/>
            <person name="Ploetz R."/>
            <person name="Steinberg C."/>
            <person name="Schwartz D.C."/>
            <person name="VanEtten H."/>
            <person name="Zhou S."/>
            <person name="Young S.K."/>
            <person name="Zeng Q."/>
            <person name="Gargeya S."/>
            <person name="Fitzgerald M."/>
            <person name="Abouelleil A."/>
            <person name="Alvarado L."/>
            <person name="Chapman S.B."/>
            <person name="Gainer-Dewar J."/>
            <person name="Goldberg J."/>
            <person name="Griggs A."/>
            <person name="Gujja S."/>
            <person name="Hansen M."/>
            <person name="Howarth C."/>
            <person name="Imamovic A."/>
            <person name="Ireland A."/>
            <person name="Larimer J."/>
            <person name="McCowan C."/>
            <person name="Murphy C."/>
            <person name="Pearson M."/>
            <person name="Poon T.W."/>
            <person name="Priest M."/>
            <person name="Roberts A."/>
            <person name="Saif S."/>
            <person name="Shea T."/>
            <person name="Sykes S."/>
            <person name="Wortman J."/>
            <person name="Nusbaum C."/>
            <person name="Birren B."/>
        </authorList>
    </citation>
    <scope>NUCLEOTIDE SEQUENCE</scope>
    <source>
        <strain evidence="1">HDV247</strain>
    </source>
</reference>
<reference evidence="1" key="1">
    <citation type="submission" date="2011-10" db="EMBL/GenBank/DDBJ databases">
        <title>The Genome Sequence of Fusarium oxysporum HDV247.</title>
        <authorList>
            <consortium name="The Broad Institute Genome Sequencing Platform"/>
            <person name="Ma L.-J."/>
            <person name="Gale L.R."/>
            <person name="Schwartz D.C."/>
            <person name="Zhou S."/>
            <person name="Corby-Kistler H."/>
            <person name="Young S.K."/>
            <person name="Zeng Q."/>
            <person name="Gargeya S."/>
            <person name="Fitzgerald M."/>
            <person name="Haas B."/>
            <person name="Abouelleil A."/>
            <person name="Alvarado L."/>
            <person name="Arachchi H.M."/>
            <person name="Berlin A."/>
            <person name="Brown A."/>
            <person name="Chapman S.B."/>
            <person name="Chen Z."/>
            <person name="Dunbar C."/>
            <person name="Freedman E."/>
            <person name="Gearin G."/>
            <person name="Goldberg J."/>
            <person name="Griggs A."/>
            <person name="Gujja S."/>
            <person name="Heiman D."/>
            <person name="Howarth C."/>
            <person name="Larson L."/>
            <person name="Lui A."/>
            <person name="MacDonald P.J.P."/>
            <person name="Montmayeur A."/>
            <person name="Murphy C."/>
            <person name="Neiman D."/>
            <person name="Pearson M."/>
            <person name="Priest M."/>
            <person name="Roberts A."/>
            <person name="Saif S."/>
            <person name="Shea T."/>
            <person name="Shenoy N."/>
            <person name="Sisk P."/>
            <person name="Stolte C."/>
            <person name="Sykes S."/>
            <person name="Wortman J."/>
            <person name="Nusbaum C."/>
            <person name="Birren B."/>
        </authorList>
    </citation>
    <scope>NUCLEOTIDE SEQUENCE [LARGE SCALE GENOMIC DNA]</scope>
    <source>
        <strain evidence="1">HDV247</strain>
    </source>
</reference>
<organism evidence="1">
    <name type="scientific">Fusarium oxysporum f. sp. pisi HDV247</name>
    <dbReference type="NCBI Taxonomy" id="1080344"/>
    <lineage>
        <taxon>Eukaryota</taxon>
        <taxon>Fungi</taxon>
        <taxon>Dikarya</taxon>
        <taxon>Ascomycota</taxon>
        <taxon>Pezizomycotina</taxon>
        <taxon>Sordariomycetes</taxon>
        <taxon>Hypocreomycetidae</taxon>
        <taxon>Hypocreales</taxon>
        <taxon>Nectriaceae</taxon>
        <taxon>Fusarium</taxon>
        <taxon>Fusarium oxysporum species complex</taxon>
    </lineage>
</organism>
<dbReference type="Proteomes" id="UP000030751">
    <property type="component" value="Unassembled WGS sequence"/>
</dbReference>
<gene>
    <name evidence="1" type="ORF">FOVG_04292</name>
</gene>
<sequence length="37" mass="4216">MGMYNGQEEHDNLVWDKKDEVFEATATATIKDLLSQS</sequence>
<name>W9PXK8_FUSOX</name>
<protein>
    <submittedName>
        <fullName evidence="1">Uncharacterized protein</fullName>
    </submittedName>
</protein>
<dbReference type="AlphaFoldDB" id="W9PXK8"/>
<evidence type="ECO:0000313" key="1">
    <source>
        <dbReference type="EMBL" id="EXA47037.1"/>
    </source>
</evidence>